<gene>
    <name evidence="9" type="ORF">FE782_29175</name>
</gene>
<evidence type="ECO:0000256" key="5">
    <source>
        <dbReference type="ARBA" id="ARBA00022989"/>
    </source>
</evidence>
<keyword evidence="5 7" id="KW-1133">Transmembrane helix</keyword>
<evidence type="ECO:0000256" key="2">
    <source>
        <dbReference type="ARBA" id="ARBA00022448"/>
    </source>
</evidence>
<dbReference type="EMBL" id="VCIW01000030">
    <property type="protein sequence ID" value="TLS48714.1"/>
    <property type="molecule type" value="Genomic_DNA"/>
</dbReference>
<evidence type="ECO:0000259" key="8">
    <source>
        <dbReference type="PROSITE" id="PS50928"/>
    </source>
</evidence>
<evidence type="ECO:0000313" key="10">
    <source>
        <dbReference type="Proteomes" id="UP000309676"/>
    </source>
</evidence>
<dbReference type="AlphaFoldDB" id="A0A5R9G6V5"/>
<feature type="transmembrane region" description="Helical" evidence="7">
    <location>
        <begin position="128"/>
        <end position="150"/>
    </location>
</feature>
<protein>
    <submittedName>
        <fullName evidence="9">Carbohydrate ABC transporter permease</fullName>
    </submittedName>
</protein>
<evidence type="ECO:0000256" key="7">
    <source>
        <dbReference type="RuleBase" id="RU363032"/>
    </source>
</evidence>
<organism evidence="9 10">
    <name type="scientific">Paenibacillus antri</name>
    <dbReference type="NCBI Taxonomy" id="2582848"/>
    <lineage>
        <taxon>Bacteria</taxon>
        <taxon>Bacillati</taxon>
        <taxon>Bacillota</taxon>
        <taxon>Bacilli</taxon>
        <taxon>Bacillales</taxon>
        <taxon>Paenibacillaceae</taxon>
        <taxon>Paenibacillus</taxon>
    </lineage>
</organism>
<dbReference type="OrthoDB" id="9771544at2"/>
<feature type="transmembrane region" description="Helical" evidence="7">
    <location>
        <begin position="162"/>
        <end position="181"/>
    </location>
</feature>
<dbReference type="GO" id="GO:0055085">
    <property type="term" value="P:transmembrane transport"/>
    <property type="evidence" value="ECO:0007669"/>
    <property type="project" value="InterPro"/>
</dbReference>
<evidence type="ECO:0000256" key="1">
    <source>
        <dbReference type="ARBA" id="ARBA00004651"/>
    </source>
</evidence>
<proteinExistence type="inferred from homology"/>
<comment type="subcellular location">
    <subcellularLocation>
        <location evidence="1 7">Cell membrane</location>
        <topology evidence="1 7">Multi-pass membrane protein</topology>
    </subcellularLocation>
</comment>
<dbReference type="GO" id="GO:0005886">
    <property type="term" value="C:plasma membrane"/>
    <property type="evidence" value="ECO:0007669"/>
    <property type="project" value="UniProtKB-SubCell"/>
</dbReference>
<sequence>MSIHPNDTVRASPKQYALRSLRIGDAMHRVVVYALLVAGSALFLLPFFWMISTSLKDEAGLFSLPPAWIPSTVKWSNYAAAVQSFPFLRYAWNTTFLTAVSMFGSVLSSSLVAYAFARLRFPGRSFWFILLLATMMLPSQVTMIPLFILFKQLGWIDTYLPLTVPFFFGGAFYIFLLRQFFLTIPRELSEAAKIDGCPEFFIFLRIFLPLSKPALATLAIFTFMLTWNDFLGPLIYLNDPDKFTLALGLRSFQMQYGTRWNVMMAASIIVMLPTIALFFTCQRYFIEGITLTGVKG</sequence>
<feature type="transmembrane region" description="Helical" evidence="7">
    <location>
        <begin position="260"/>
        <end position="279"/>
    </location>
</feature>
<dbReference type="RefSeq" id="WP_138197882.1">
    <property type="nucleotide sequence ID" value="NZ_VCIW01000030.1"/>
</dbReference>
<dbReference type="PROSITE" id="PS50928">
    <property type="entry name" value="ABC_TM1"/>
    <property type="match status" value="1"/>
</dbReference>
<dbReference type="SUPFAM" id="SSF161098">
    <property type="entry name" value="MetI-like"/>
    <property type="match status" value="1"/>
</dbReference>
<evidence type="ECO:0000256" key="6">
    <source>
        <dbReference type="ARBA" id="ARBA00023136"/>
    </source>
</evidence>
<dbReference type="InterPro" id="IPR000515">
    <property type="entry name" value="MetI-like"/>
</dbReference>
<keyword evidence="6 7" id="KW-0472">Membrane</keyword>
<evidence type="ECO:0000313" key="9">
    <source>
        <dbReference type="EMBL" id="TLS48714.1"/>
    </source>
</evidence>
<accession>A0A5R9G6V5</accession>
<keyword evidence="3" id="KW-1003">Cell membrane</keyword>
<keyword evidence="2 7" id="KW-0813">Transport</keyword>
<feature type="domain" description="ABC transmembrane type-1" evidence="8">
    <location>
        <begin position="91"/>
        <end position="281"/>
    </location>
</feature>
<name>A0A5R9G6V5_9BACL</name>
<comment type="caution">
    <text evidence="9">The sequence shown here is derived from an EMBL/GenBank/DDBJ whole genome shotgun (WGS) entry which is preliminary data.</text>
</comment>
<keyword evidence="10" id="KW-1185">Reference proteome</keyword>
<dbReference type="Proteomes" id="UP000309676">
    <property type="component" value="Unassembled WGS sequence"/>
</dbReference>
<dbReference type="Pfam" id="PF00528">
    <property type="entry name" value="BPD_transp_1"/>
    <property type="match status" value="1"/>
</dbReference>
<keyword evidence="4 7" id="KW-0812">Transmembrane</keyword>
<dbReference type="PANTHER" id="PTHR43744:SF8">
    <property type="entry name" value="SN-GLYCEROL-3-PHOSPHATE TRANSPORT SYSTEM PERMEASE PROTEIN UGPE"/>
    <property type="match status" value="1"/>
</dbReference>
<comment type="similarity">
    <text evidence="7">Belongs to the binding-protein-dependent transport system permease family.</text>
</comment>
<feature type="transmembrane region" description="Helical" evidence="7">
    <location>
        <begin position="30"/>
        <end position="51"/>
    </location>
</feature>
<dbReference type="PANTHER" id="PTHR43744">
    <property type="entry name" value="ABC TRANSPORTER PERMEASE PROTEIN MG189-RELATED-RELATED"/>
    <property type="match status" value="1"/>
</dbReference>
<evidence type="ECO:0000256" key="4">
    <source>
        <dbReference type="ARBA" id="ARBA00022692"/>
    </source>
</evidence>
<dbReference type="InterPro" id="IPR035906">
    <property type="entry name" value="MetI-like_sf"/>
</dbReference>
<dbReference type="CDD" id="cd06261">
    <property type="entry name" value="TM_PBP2"/>
    <property type="match status" value="1"/>
</dbReference>
<reference evidence="9 10" key="1">
    <citation type="submission" date="2019-05" db="EMBL/GenBank/DDBJ databases">
        <authorList>
            <person name="Narsing Rao M.P."/>
            <person name="Li W.J."/>
        </authorList>
    </citation>
    <scope>NUCLEOTIDE SEQUENCE [LARGE SCALE GENOMIC DNA]</scope>
    <source>
        <strain evidence="9 10">SYSU_K30003</strain>
    </source>
</reference>
<evidence type="ECO:0000256" key="3">
    <source>
        <dbReference type="ARBA" id="ARBA00022475"/>
    </source>
</evidence>
<feature type="transmembrane region" description="Helical" evidence="7">
    <location>
        <begin position="202"/>
        <end position="227"/>
    </location>
</feature>
<feature type="transmembrane region" description="Helical" evidence="7">
    <location>
        <begin position="96"/>
        <end position="116"/>
    </location>
</feature>
<dbReference type="Gene3D" id="1.10.3720.10">
    <property type="entry name" value="MetI-like"/>
    <property type="match status" value="1"/>
</dbReference>